<reference evidence="2 3" key="1">
    <citation type="submission" date="2018-05" db="EMBL/GenBank/DDBJ databases">
        <title>Draft genome sequence of Scytalidium lignicola DSM 105466, a ubiquitous saprotrophic fungus.</title>
        <authorList>
            <person name="Buettner E."/>
            <person name="Gebauer A.M."/>
            <person name="Hofrichter M."/>
            <person name="Liers C."/>
            <person name="Kellner H."/>
        </authorList>
    </citation>
    <scope>NUCLEOTIDE SEQUENCE [LARGE SCALE GENOMIC DNA]</scope>
    <source>
        <strain evidence="2 3">DSM 105466</strain>
    </source>
</reference>
<gene>
    <name evidence="2" type="ORF">B7463_g12791</name>
</gene>
<dbReference type="AlphaFoldDB" id="A0A3E2GR63"/>
<evidence type="ECO:0000256" key="1">
    <source>
        <dbReference type="SAM" id="MobiDB-lite"/>
    </source>
</evidence>
<feature type="non-terminal residue" evidence="2">
    <location>
        <position position="68"/>
    </location>
</feature>
<protein>
    <submittedName>
        <fullName evidence="2">Uncharacterized protein</fullName>
    </submittedName>
</protein>
<feature type="region of interest" description="Disordered" evidence="1">
    <location>
        <begin position="29"/>
        <end position="58"/>
    </location>
</feature>
<feature type="compositionally biased region" description="Low complexity" evidence="1">
    <location>
        <begin position="35"/>
        <end position="55"/>
    </location>
</feature>
<proteinExistence type="predicted"/>
<sequence length="68" mass="7105">KYLVLKVEVEGKWPGRWGGPVDEDLLHLRARRRPGPGSSAGSDGGSTSTYSTSAPDDSVWCGTGLCAG</sequence>
<evidence type="ECO:0000313" key="2">
    <source>
        <dbReference type="EMBL" id="RFU23547.1"/>
    </source>
</evidence>
<evidence type="ECO:0000313" key="3">
    <source>
        <dbReference type="Proteomes" id="UP000258309"/>
    </source>
</evidence>
<dbReference type="Proteomes" id="UP000258309">
    <property type="component" value="Unassembled WGS sequence"/>
</dbReference>
<keyword evidence="3" id="KW-1185">Reference proteome</keyword>
<organism evidence="2 3">
    <name type="scientific">Scytalidium lignicola</name>
    <name type="common">Hyphomycete</name>
    <dbReference type="NCBI Taxonomy" id="5539"/>
    <lineage>
        <taxon>Eukaryota</taxon>
        <taxon>Fungi</taxon>
        <taxon>Dikarya</taxon>
        <taxon>Ascomycota</taxon>
        <taxon>Pezizomycotina</taxon>
        <taxon>Leotiomycetes</taxon>
        <taxon>Leotiomycetes incertae sedis</taxon>
        <taxon>Scytalidium</taxon>
    </lineage>
</organism>
<dbReference type="EMBL" id="NCSJ02000817">
    <property type="protein sequence ID" value="RFU23547.1"/>
    <property type="molecule type" value="Genomic_DNA"/>
</dbReference>
<name>A0A3E2GR63_SCYLI</name>
<comment type="caution">
    <text evidence="2">The sequence shown here is derived from an EMBL/GenBank/DDBJ whole genome shotgun (WGS) entry which is preliminary data.</text>
</comment>
<accession>A0A3E2GR63</accession>
<feature type="non-terminal residue" evidence="2">
    <location>
        <position position="1"/>
    </location>
</feature>